<dbReference type="EMBL" id="VUJV01000001">
    <property type="protein sequence ID" value="KAA1421751.1"/>
    <property type="molecule type" value="Genomic_DNA"/>
</dbReference>
<name>A0A5B1LM32_9ACTN</name>
<reference evidence="2 3" key="2">
    <citation type="submission" date="2019-09" db="EMBL/GenBank/DDBJ databases">
        <authorList>
            <person name="Jin C."/>
        </authorList>
    </citation>
    <scope>NUCLEOTIDE SEQUENCE [LARGE SCALE GENOMIC DNA]</scope>
    <source>
        <strain evidence="2 3">BN130099</strain>
    </source>
</reference>
<evidence type="ECO:0000256" key="1">
    <source>
        <dbReference type="SAM" id="MobiDB-lite"/>
    </source>
</evidence>
<dbReference type="RefSeq" id="WP_149727212.1">
    <property type="nucleotide sequence ID" value="NZ_VUJV01000001.1"/>
</dbReference>
<feature type="region of interest" description="Disordered" evidence="1">
    <location>
        <begin position="197"/>
        <end position="217"/>
    </location>
</feature>
<comment type="caution">
    <text evidence="2">The sequence shown here is derived from an EMBL/GenBank/DDBJ whole genome shotgun (WGS) entry which is preliminary data.</text>
</comment>
<evidence type="ECO:0000313" key="3">
    <source>
        <dbReference type="Proteomes" id="UP000325003"/>
    </source>
</evidence>
<gene>
    <name evidence="2" type="ORF">F0U44_05630</name>
</gene>
<organism evidence="2 3">
    <name type="scientific">Nocardioides humilatus</name>
    <dbReference type="NCBI Taxonomy" id="2607660"/>
    <lineage>
        <taxon>Bacteria</taxon>
        <taxon>Bacillati</taxon>
        <taxon>Actinomycetota</taxon>
        <taxon>Actinomycetes</taxon>
        <taxon>Propionibacteriales</taxon>
        <taxon>Nocardioidaceae</taxon>
        <taxon>Nocardioides</taxon>
    </lineage>
</organism>
<sequence>MSVVAMGDSPWRILMPQGWASIPTGDGAAKVVERIVLRAVGHPHRDELIKIRIELDRQLRGLVTEARHQGAAYVHTIVDPMHGMPVSGSLVVVEVIGPTDDAILEQVRVVLGQGEGQIEVSTEEVAGYAALRRVRRVLKPVPFDSLSEPVVNIHVDYVVDVGPGNVLMLAFSTMSEDLATEMIALFDAMAGTLTRQPEAADAAKQPGGALSVRTSEG</sequence>
<evidence type="ECO:0000313" key="2">
    <source>
        <dbReference type="EMBL" id="KAA1421751.1"/>
    </source>
</evidence>
<accession>A0A5B1LM32</accession>
<proteinExistence type="predicted"/>
<keyword evidence="3" id="KW-1185">Reference proteome</keyword>
<protein>
    <submittedName>
        <fullName evidence="2">Uncharacterized protein</fullName>
    </submittedName>
</protein>
<dbReference type="AlphaFoldDB" id="A0A5B1LM32"/>
<reference evidence="2 3" key="1">
    <citation type="submission" date="2019-09" db="EMBL/GenBank/DDBJ databases">
        <title>Nocardioides panacisoli sp. nov., isolated from the soil of a ginseng field.</title>
        <authorList>
            <person name="Cho C."/>
        </authorList>
    </citation>
    <scope>NUCLEOTIDE SEQUENCE [LARGE SCALE GENOMIC DNA]</scope>
    <source>
        <strain evidence="2 3">BN130099</strain>
    </source>
</reference>
<dbReference type="Proteomes" id="UP000325003">
    <property type="component" value="Unassembled WGS sequence"/>
</dbReference>